<dbReference type="Gene3D" id="3.90.550.10">
    <property type="entry name" value="Spore Coat Polysaccharide Biosynthesis Protein SpsA, Chain A"/>
    <property type="match status" value="1"/>
</dbReference>
<feature type="transmembrane region" description="Helical" evidence="12">
    <location>
        <begin position="633"/>
        <end position="653"/>
    </location>
</feature>
<sequence length="799" mass="90005">MGSIDISFVFSLEKTKKETIIPKQPPVKTTSMSVARDSQPAKLDGKRKLLLPSRPEGASLYDSEDSVAESLGRTSRSAACDDLYSSNEENPFSNAASSKSSVVQDAVENPGTGQPQVSYDAFKPKRPPGRSLITPVVPKLGPQTPSGVEGLFSDPDENDTGSRSGQPEATVAIPQEWNTQPNTQADSIPTAKPAIKDASKLKSQTDSLRKRGRRKMTVTKFIVAAGLIAVNGMFIFASWWWQKYYYIYLPFICLPLALNCFMIASIIFFKLRNTARPEKIIEPEHVESFGMVIPCYNETREELTKSLDSLVVQTGIDDNKKAIIVICDGRVRGPGMEKTTADYLFEDILTEQTHRIKIKKAYMAWDGQQMDIEVAKGFYKGLPFCCIVKDQNQGKRDSLIVVRSFLHKFNHRRANPEHIFSPRFFDYMESWLGKDVDVDYIDHLVGMDADTVFDTDCISQLLKESKYPHTVGVCGYVAVDFSGGSWNLWSLYQNSEYSIAQGLRRLHQSIATKKVSCLPGCCQLLRICEYTCGDKVLVELFGYHPKPLDGLLTQIRATASEDRNHVCLMLTTHPEAQTRQALRARAFTDVPHSWSVYLSQRRRWTLGATSNDLLLSLSWHCQWWERILAFSNVLGWCLNVFIIASIACMVVAFMSQPWWIILAFASVMIVPLCYYLVMTLWLPRTLKEKMQYLAGLFIFVVFGPFVNITVLLFAVWNMDSFGWGKTRMVVADDNKDESKEKRGTTPHITEPDSSMGGHNHALREKPRQPDEEAAVETVIHRPTSTHVRSPLGVEFELMG</sequence>
<feature type="compositionally biased region" description="Basic and acidic residues" evidence="11">
    <location>
        <begin position="761"/>
        <end position="770"/>
    </location>
</feature>
<dbReference type="InterPro" id="IPR004835">
    <property type="entry name" value="Chitin_synth"/>
</dbReference>
<protein>
    <recommendedName>
        <fullName evidence="2">chitin synthase</fullName>
        <ecNumber evidence="2">2.4.1.16</ecNumber>
    </recommendedName>
</protein>
<evidence type="ECO:0000256" key="8">
    <source>
        <dbReference type="ARBA" id="ARBA00023136"/>
    </source>
</evidence>
<proteinExistence type="predicted"/>
<evidence type="ECO:0000256" key="7">
    <source>
        <dbReference type="ARBA" id="ARBA00022989"/>
    </source>
</evidence>
<organism evidence="13">
    <name type="scientific">Bionectria ochroleuca</name>
    <name type="common">Gliocladium roseum</name>
    <dbReference type="NCBI Taxonomy" id="29856"/>
    <lineage>
        <taxon>Eukaryota</taxon>
        <taxon>Fungi</taxon>
        <taxon>Dikarya</taxon>
        <taxon>Ascomycota</taxon>
        <taxon>Pezizomycotina</taxon>
        <taxon>Sordariomycetes</taxon>
        <taxon>Hypocreomycetidae</taxon>
        <taxon>Hypocreales</taxon>
        <taxon>Bionectriaceae</taxon>
        <taxon>Clonostachys</taxon>
    </lineage>
</organism>
<dbReference type="PANTHER" id="PTHR22914:SF13">
    <property type="entry name" value="CHITIN SYNTHASE"/>
    <property type="match status" value="1"/>
</dbReference>
<comment type="subcellular location">
    <subcellularLocation>
        <location evidence="1">Cell membrane</location>
        <topology evidence="1">Multi-pass membrane protein</topology>
    </subcellularLocation>
</comment>
<evidence type="ECO:0000256" key="9">
    <source>
        <dbReference type="ARBA" id="ARBA00023180"/>
    </source>
</evidence>
<evidence type="ECO:0000256" key="4">
    <source>
        <dbReference type="ARBA" id="ARBA00022676"/>
    </source>
</evidence>
<name>A0A0B7JQW1_BIOOC</name>
<dbReference type="PANTHER" id="PTHR22914">
    <property type="entry name" value="CHITIN SYNTHASE"/>
    <property type="match status" value="1"/>
</dbReference>
<evidence type="ECO:0000256" key="3">
    <source>
        <dbReference type="ARBA" id="ARBA00022475"/>
    </source>
</evidence>
<keyword evidence="6 12" id="KW-0812">Transmembrane</keyword>
<feature type="transmembrane region" description="Helical" evidence="12">
    <location>
        <begin position="218"/>
        <end position="241"/>
    </location>
</feature>
<dbReference type="EMBL" id="CDPU01000007">
    <property type="protein sequence ID" value="CEO47349.1"/>
    <property type="molecule type" value="Genomic_DNA"/>
</dbReference>
<evidence type="ECO:0000256" key="1">
    <source>
        <dbReference type="ARBA" id="ARBA00004651"/>
    </source>
</evidence>
<feature type="transmembrane region" description="Helical" evidence="12">
    <location>
        <begin position="694"/>
        <end position="716"/>
    </location>
</feature>
<dbReference type="GO" id="GO:0030428">
    <property type="term" value="C:cell septum"/>
    <property type="evidence" value="ECO:0007669"/>
    <property type="project" value="TreeGrafter"/>
</dbReference>
<accession>A0A0B7JQW1</accession>
<evidence type="ECO:0000256" key="12">
    <source>
        <dbReference type="SAM" id="Phobius"/>
    </source>
</evidence>
<feature type="region of interest" description="Disordered" evidence="11">
    <location>
        <begin position="21"/>
        <end position="167"/>
    </location>
</feature>
<keyword evidence="8 12" id="KW-0472">Membrane</keyword>
<dbReference type="GO" id="GO:0031505">
    <property type="term" value="P:fungal-type cell wall organization"/>
    <property type="evidence" value="ECO:0007669"/>
    <property type="project" value="TreeGrafter"/>
</dbReference>
<evidence type="ECO:0000256" key="10">
    <source>
        <dbReference type="ARBA" id="ARBA00049510"/>
    </source>
</evidence>
<dbReference type="AlphaFoldDB" id="A0A0B7JQW1"/>
<reference evidence="13" key="1">
    <citation type="submission" date="2015-01" db="EMBL/GenBank/DDBJ databases">
        <authorList>
            <person name="Durling Mikael"/>
        </authorList>
    </citation>
    <scope>NUCLEOTIDE SEQUENCE</scope>
</reference>
<keyword evidence="9" id="KW-0325">Glycoprotein</keyword>
<dbReference type="GO" id="GO:0004100">
    <property type="term" value="F:chitin synthase activity"/>
    <property type="evidence" value="ECO:0007669"/>
    <property type="project" value="UniProtKB-EC"/>
</dbReference>
<evidence type="ECO:0000313" key="13">
    <source>
        <dbReference type="EMBL" id="CEO47349.1"/>
    </source>
</evidence>
<dbReference type="EC" id="2.4.1.16" evidence="2"/>
<evidence type="ECO:0000256" key="5">
    <source>
        <dbReference type="ARBA" id="ARBA00022679"/>
    </source>
</evidence>
<evidence type="ECO:0000256" key="6">
    <source>
        <dbReference type="ARBA" id="ARBA00022692"/>
    </source>
</evidence>
<feature type="compositionally biased region" description="Basic and acidic residues" evidence="11">
    <location>
        <begin position="733"/>
        <end position="743"/>
    </location>
</feature>
<dbReference type="SUPFAM" id="SSF53448">
    <property type="entry name" value="Nucleotide-diphospho-sugar transferases"/>
    <property type="match status" value="1"/>
</dbReference>
<keyword evidence="7 12" id="KW-1133">Transmembrane helix</keyword>
<keyword evidence="3" id="KW-1003">Cell membrane</keyword>
<dbReference type="InterPro" id="IPR029044">
    <property type="entry name" value="Nucleotide-diphossugar_trans"/>
</dbReference>
<feature type="transmembrane region" description="Helical" evidence="12">
    <location>
        <begin position="247"/>
        <end position="269"/>
    </location>
</feature>
<comment type="catalytic activity">
    <reaction evidence="10">
        <text>[(1-&gt;4)-N-acetyl-beta-D-glucosaminyl](n) + UDP-N-acetyl-alpha-D-glucosamine = [(1-&gt;4)-N-acetyl-beta-D-glucosaminyl](n+1) + UDP + H(+)</text>
        <dbReference type="Rhea" id="RHEA:16637"/>
        <dbReference type="Rhea" id="RHEA-COMP:9593"/>
        <dbReference type="Rhea" id="RHEA-COMP:9595"/>
        <dbReference type="ChEBI" id="CHEBI:15378"/>
        <dbReference type="ChEBI" id="CHEBI:17029"/>
        <dbReference type="ChEBI" id="CHEBI:57705"/>
        <dbReference type="ChEBI" id="CHEBI:58223"/>
        <dbReference type="EC" id="2.4.1.16"/>
    </reaction>
    <physiologicalReaction direction="left-to-right" evidence="10">
        <dbReference type="Rhea" id="RHEA:16638"/>
    </physiologicalReaction>
</comment>
<feature type="region of interest" description="Disordered" evidence="11">
    <location>
        <begin position="733"/>
        <end position="783"/>
    </location>
</feature>
<feature type="compositionally biased region" description="Polar residues" evidence="11">
    <location>
        <begin position="84"/>
        <end position="103"/>
    </location>
</feature>
<keyword evidence="5" id="KW-0808">Transferase</keyword>
<feature type="transmembrane region" description="Helical" evidence="12">
    <location>
        <begin position="659"/>
        <end position="682"/>
    </location>
</feature>
<evidence type="ECO:0000256" key="11">
    <source>
        <dbReference type="SAM" id="MobiDB-lite"/>
    </source>
</evidence>
<gene>
    <name evidence="13" type="ORF">BN869_000003404_1</name>
</gene>
<keyword evidence="4" id="KW-0328">Glycosyltransferase</keyword>
<evidence type="ECO:0000256" key="2">
    <source>
        <dbReference type="ARBA" id="ARBA00012543"/>
    </source>
</evidence>
<dbReference type="GO" id="GO:0006031">
    <property type="term" value="P:chitin biosynthetic process"/>
    <property type="evidence" value="ECO:0007669"/>
    <property type="project" value="TreeGrafter"/>
</dbReference>
<dbReference type="Pfam" id="PF03142">
    <property type="entry name" value="Chitin_synth_2"/>
    <property type="match status" value="2"/>
</dbReference>
<dbReference type="GO" id="GO:0005886">
    <property type="term" value="C:plasma membrane"/>
    <property type="evidence" value="ECO:0007669"/>
    <property type="project" value="UniProtKB-SubCell"/>
</dbReference>